<evidence type="ECO:0000256" key="6">
    <source>
        <dbReference type="SAM" id="MobiDB-lite"/>
    </source>
</evidence>
<dbReference type="SUPFAM" id="SSF51445">
    <property type="entry name" value="(Trans)glycosidases"/>
    <property type="match status" value="1"/>
</dbReference>
<dbReference type="GO" id="GO:0006683">
    <property type="term" value="P:galactosylceramide catabolic process"/>
    <property type="evidence" value="ECO:0007669"/>
    <property type="project" value="InterPro"/>
</dbReference>
<dbReference type="Pfam" id="PF02057">
    <property type="entry name" value="Glyco_hydro_59"/>
    <property type="match status" value="1"/>
</dbReference>
<dbReference type="GO" id="GO:0004336">
    <property type="term" value="F:galactosylceramidase activity"/>
    <property type="evidence" value="ECO:0007669"/>
    <property type="project" value="UniProtKB-EC"/>
</dbReference>
<dbReference type="GO" id="GO:0005764">
    <property type="term" value="C:lysosome"/>
    <property type="evidence" value="ECO:0007669"/>
    <property type="project" value="TreeGrafter"/>
</dbReference>
<dbReference type="Proteomes" id="UP000005237">
    <property type="component" value="Unassembled WGS sequence"/>
</dbReference>
<dbReference type="InterPro" id="IPR017853">
    <property type="entry name" value="GH"/>
</dbReference>
<proteinExistence type="inferred from homology"/>
<protein>
    <recommendedName>
        <fullName evidence="2">galactosylceramidase</fullName>
        <ecNumber evidence="2">3.2.1.46</ecNumber>
    </recommendedName>
    <alternativeName>
        <fullName evidence="5">Galactosylceramidase</fullName>
    </alternativeName>
</protein>
<evidence type="ECO:0000256" key="1">
    <source>
        <dbReference type="ARBA" id="ARBA00005637"/>
    </source>
</evidence>
<dbReference type="InterPro" id="IPR013785">
    <property type="entry name" value="Aldolase_TIM"/>
</dbReference>
<evidence type="ECO:0000259" key="7">
    <source>
        <dbReference type="Pfam" id="PF02057"/>
    </source>
</evidence>
<organism evidence="8 9">
    <name type="scientific">Caenorhabditis japonica</name>
    <dbReference type="NCBI Taxonomy" id="281687"/>
    <lineage>
        <taxon>Eukaryota</taxon>
        <taxon>Metazoa</taxon>
        <taxon>Ecdysozoa</taxon>
        <taxon>Nematoda</taxon>
        <taxon>Chromadorea</taxon>
        <taxon>Rhabditida</taxon>
        <taxon>Rhabditina</taxon>
        <taxon>Rhabditomorpha</taxon>
        <taxon>Rhabditoidea</taxon>
        <taxon>Rhabditidae</taxon>
        <taxon>Peloderinae</taxon>
        <taxon>Caenorhabditis</taxon>
    </lineage>
</organism>
<evidence type="ECO:0000313" key="9">
    <source>
        <dbReference type="Proteomes" id="UP000005237"/>
    </source>
</evidence>
<evidence type="ECO:0000256" key="2">
    <source>
        <dbReference type="ARBA" id="ARBA00012657"/>
    </source>
</evidence>
<evidence type="ECO:0000256" key="4">
    <source>
        <dbReference type="ARBA" id="ARBA00022963"/>
    </source>
</evidence>
<keyword evidence="9" id="KW-1185">Reference proteome</keyword>
<dbReference type="PANTHER" id="PTHR15172">
    <property type="entry name" value="GALACTOCEREBROSIDASE"/>
    <property type="match status" value="1"/>
</dbReference>
<dbReference type="EnsemblMetazoa" id="CJA19683.1">
    <property type="protein sequence ID" value="CJA19683.1"/>
    <property type="gene ID" value="WBGene00175254"/>
</dbReference>
<feature type="compositionally biased region" description="Polar residues" evidence="6">
    <location>
        <begin position="8"/>
        <end position="20"/>
    </location>
</feature>
<reference evidence="8" key="2">
    <citation type="submission" date="2022-06" db="UniProtKB">
        <authorList>
            <consortium name="EnsemblMetazoa"/>
        </authorList>
    </citation>
    <scope>IDENTIFICATION</scope>
    <source>
        <strain evidence="8">DF5081</strain>
    </source>
</reference>
<sequence length="146" mass="16793">MGGDDQSTEGSESSHLSEPNQLSKNNYEFKLIREALNVNPSLPICVLPWTFPGWLGSDPYFNITETAKYVIEWLKIARDTWKIETYCVGVWNERNFSESYVKELRRLLNASGFQKTFIVAGEGFQMSESYDRLLDKTFIGEYDIIG</sequence>
<comment type="similarity">
    <text evidence="1">Belongs to the glycosyl hydrolase 59 family.</text>
</comment>
<keyword evidence="3" id="KW-0746">Sphingolipid metabolism</keyword>
<feature type="domain" description="Glycosyl hydrolase family 59 catalytic" evidence="7">
    <location>
        <begin position="1"/>
        <end position="129"/>
    </location>
</feature>
<evidence type="ECO:0000256" key="3">
    <source>
        <dbReference type="ARBA" id="ARBA00022919"/>
    </source>
</evidence>
<dbReference type="InterPro" id="IPR049161">
    <property type="entry name" value="GH59_cat"/>
</dbReference>
<dbReference type="AlphaFoldDB" id="A0A8R1E271"/>
<evidence type="ECO:0000313" key="8">
    <source>
        <dbReference type="EnsemblMetazoa" id="CJA19683.1"/>
    </source>
</evidence>
<dbReference type="EC" id="3.2.1.46" evidence="2"/>
<accession>A0A8R1E271</accession>
<dbReference type="Gene3D" id="3.20.20.70">
    <property type="entry name" value="Aldolase class I"/>
    <property type="match status" value="1"/>
</dbReference>
<evidence type="ECO:0000256" key="5">
    <source>
        <dbReference type="ARBA" id="ARBA00033098"/>
    </source>
</evidence>
<keyword evidence="4" id="KW-0442">Lipid degradation</keyword>
<reference evidence="9" key="1">
    <citation type="submission" date="2010-08" db="EMBL/GenBank/DDBJ databases">
        <authorList>
            <consortium name="Caenorhabditis japonica Sequencing Consortium"/>
            <person name="Wilson R.K."/>
        </authorList>
    </citation>
    <scope>NUCLEOTIDE SEQUENCE [LARGE SCALE GENOMIC DNA]</scope>
    <source>
        <strain evidence="9">DF5081</strain>
    </source>
</reference>
<name>A0A8R1E271_CAEJA</name>
<dbReference type="InterPro" id="IPR001286">
    <property type="entry name" value="Glyco_hydro_59"/>
</dbReference>
<dbReference type="PANTHER" id="PTHR15172:SF1">
    <property type="entry name" value="GALACTOCEREBROSIDASE"/>
    <property type="match status" value="1"/>
</dbReference>
<feature type="region of interest" description="Disordered" evidence="6">
    <location>
        <begin position="1"/>
        <end position="20"/>
    </location>
</feature>
<dbReference type="GO" id="GO:0016020">
    <property type="term" value="C:membrane"/>
    <property type="evidence" value="ECO:0007669"/>
    <property type="project" value="GOC"/>
</dbReference>
<keyword evidence="4" id="KW-0443">Lipid metabolism</keyword>